<dbReference type="AlphaFoldDB" id="A0A6J7LPX4"/>
<dbReference type="EMBL" id="CAFBNE010000193">
    <property type="protein sequence ID" value="CAB4970770.1"/>
    <property type="molecule type" value="Genomic_DNA"/>
</dbReference>
<name>A0A6J7LPX4_9ZZZZ</name>
<protein>
    <submittedName>
        <fullName evidence="2">Unannotated protein</fullName>
    </submittedName>
</protein>
<gene>
    <name evidence="2" type="ORF">UFOPK3772_03360</name>
</gene>
<dbReference type="InterPro" id="IPR025997">
    <property type="entry name" value="SBP_2_dom"/>
</dbReference>
<accession>A0A6J7LPX4</accession>
<evidence type="ECO:0000313" key="2">
    <source>
        <dbReference type="EMBL" id="CAB4970770.1"/>
    </source>
</evidence>
<dbReference type="SUPFAM" id="SSF53822">
    <property type="entry name" value="Periplasmic binding protein-like I"/>
    <property type="match status" value="1"/>
</dbReference>
<proteinExistence type="predicted"/>
<dbReference type="InterPro" id="IPR028082">
    <property type="entry name" value="Peripla_BP_I"/>
</dbReference>
<feature type="domain" description="Periplasmic binding protein" evidence="1">
    <location>
        <begin position="77"/>
        <end position="324"/>
    </location>
</feature>
<sequence>MKSTKRIIALGAALSISMLSVSGVAGAAPAPTPVQQALGLAAQRMVVPTKILQTVPLKSKPPTGLNVVFMNNGTASTQLIAQGVEEGAKALGWTYQSMSYSGSNLATLQAAMMNALATRPAGVMLAGVNSGAWGESVTQAYAEAKVPIIIGSTCPAAPVGPIFPGGSTCANNGPIGKALADWFIADSGGKGHILIESMPFYAVYVVWLDAFKAEVARLCPDCKIDVIEVTPAQFAAGQITGQLVSKLRSDPSITYLFYDNAAWSAGILPALDSAGILDRVKVGGQALDANSLAALKNHQEVVWSANAYPIYGYADIDSLARILTKSSGMTKNSAMPFQLVTSVNAGSVTLPYTEPANALEQYKKMWKVS</sequence>
<organism evidence="2">
    <name type="scientific">freshwater metagenome</name>
    <dbReference type="NCBI Taxonomy" id="449393"/>
    <lineage>
        <taxon>unclassified sequences</taxon>
        <taxon>metagenomes</taxon>
        <taxon>ecological metagenomes</taxon>
    </lineage>
</organism>
<reference evidence="2" key="1">
    <citation type="submission" date="2020-05" db="EMBL/GenBank/DDBJ databases">
        <authorList>
            <person name="Chiriac C."/>
            <person name="Salcher M."/>
            <person name="Ghai R."/>
            <person name="Kavagutti S V."/>
        </authorList>
    </citation>
    <scope>NUCLEOTIDE SEQUENCE</scope>
</reference>
<evidence type="ECO:0000259" key="1">
    <source>
        <dbReference type="Pfam" id="PF13407"/>
    </source>
</evidence>
<dbReference type="Gene3D" id="3.40.50.2300">
    <property type="match status" value="2"/>
</dbReference>
<dbReference type="Pfam" id="PF13407">
    <property type="entry name" value="Peripla_BP_4"/>
    <property type="match status" value="1"/>
</dbReference>